<evidence type="ECO:0000313" key="1">
    <source>
        <dbReference type="Proteomes" id="UP000887564"/>
    </source>
</evidence>
<evidence type="ECO:0000313" key="2">
    <source>
        <dbReference type="WBParaSite" id="PEQ_0000704601-mRNA-1"/>
    </source>
</evidence>
<dbReference type="Proteomes" id="UP000887564">
    <property type="component" value="Unplaced"/>
</dbReference>
<organism evidence="1 2">
    <name type="scientific">Parascaris equorum</name>
    <name type="common">Equine roundworm</name>
    <dbReference type="NCBI Taxonomy" id="6256"/>
    <lineage>
        <taxon>Eukaryota</taxon>
        <taxon>Metazoa</taxon>
        <taxon>Ecdysozoa</taxon>
        <taxon>Nematoda</taxon>
        <taxon>Chromadorea</taxon>
        <taxon>Rhabditida</taxon>
        <taxon>Spirurina</taxon>
        <taxon>Ascaridomorpha</taxon>
        <taxon>Ascaridoidea</taxon>
        <taxon>Ascarididae</taxon>
        <taxon>Parascaris</taxon>
    </lineage>
</organism>
<dbReference type="AlphaFoldDB" id="A0A914RL83"/>
<protein>
    <submittedName>
        <fullName evidence="2">Uncharacterized protein</fullName>
    </submittedName>
</protein>
<dbReference type="Gene3D" id="1.10.287.140">
    <property type="match status" value="1"/>
</dbReference>
<proteinExistence type="predicted"/>
<reference evidence="2" key="1">
    <citation type="submission" date="2022-11" db="UniProtKB">
        <authorList>
            <consortium name="WormBaseParasite"/>
        </authorList>
    </citation>
    <scope>IDENTIFICATION</scope>
</reference>
<dbReference type="WBParaSite" id="PEQ_0000704601-mRNA-1">
    <property type="protein sequence ID" value="PEQ_0000704601-mRNA-1"/>
    <property type="gene ID" value="PEQ_0000704601"/>
</dbReference>
<name>A0A914RL83_PAREQ</name>
<keyword evidence="1" id="KW-1185">Reference proteome</keyword>
<accession>A0A914RL83</accession>
<sequence>MLALKIFRRFDGLALLHRTLSSASMDAKAQLDDRLKAIDEQVNPSFFKMVDYYFDKGSAIIEPKLVEEITSQRMSKTEKENL</sequence>